<accession>A2E2H3</accession>
<dbReference type="Proteomes" id="UP000001542">
    <property type="component" value="Unassembled WGS sequence"/>
</dbReference>
<evidence type="ECO:0000256" key="1">
    <source>
        <dbReference type="SAM" id="MobiDB-lite"/>
    </source>
</evidence>
<dbReference type="RefSeq" id="XP_001325371.1">
    <property type="nucleotide sequence ID" value="XM_001325336.1"/>
</dbReference>
<feature type="region of interest" description="Disordered" evidence="1">
    <location>
        <begin position="369"/>
        <end position="407"/>
    </location>
</feature>
<dbReference type="VEuPathDB" id="TrichDB:TVAG_444310"/>
<dbReference type="AlphaFoldDB" id="A2E2H3"/>
<dbReference type="InParanoid" id="A2E2H3"/>
<gene>
    <name evidence="2" type="ORF">TVAG_444310</name>
</gene>
<evidence type="ECO:0000313" key="2">
    <source>
        <dbReference type="EMBL" id="EAY13148.1"/>
    </source>
</evidence>
<dbReference type="VEuPathDB" id="TrichDB:TVAGG3_0306060"/>
<name>A2E2H3_TRIV3</name>
<evidence type="ECO:0000313" key="3">
    <source>
        <dbReference type="Proteomes" id="UP000001542"/>
    </source>
</evidence>
<organism evidence="2 3">
    <name type="scientific">Trichomonas vaginalis (strain ATCC PRA-98 / G3)</name>
    <dbReference type="NCBI Taxonomy" id="412133"/>
    <lineage>
        <taxon>Eukaryota</taxon>
        <taxon>Metamonada</taxon>
        <taxon>Parabasalia</taxon>
        <taxon>Trichomonadida</taxon>
        <taxon>Trichomonadidae</taxon>
        <taxon>Trichomonas</taxon>
    </lineage>
</organism>
<keyword evidence="3" id="KW-1185">Reference proteome</keyword>
<protein>
    <submittedName>
        <fullName evidence="2">Uncharacterized protein</fullName>
    </submittedName>
</protein>
<proteinExistence type="predicted"/>
<dbReference type="EMBL" id="DS113290">
    <property type="protein sequence ID" value="EAY13148.1"/>
    <property type="molecule type" value="Genomic_DNA"/>
</dbReference>
<reference evidence="2" key="2">
    <citation type="journal article" date="2007" name="Science">
        <title>Draft genome sequence of the sexually transmitted pathogen Trichomonas vaginalis.</title>
        <authorList>
            <person name="Carlton J.M."/>
            <person name="Hirt R.P."/>
            <person name="Silva J.C."/>
            <person name="Delcher A.L."/>
            <person name="Schatz M."/>
            <person name="Zhao Q."/>
            <person name="Wortman J.R."/>
            <person name="Bidwell S.L."/>
            <person name="Alsmark U.C.M."/>
            <person name="Besteiro S."/>
            <person name="Sicheritz-Ponten T."/>
            <person name="Noel C.J."/>
            <person name="Dacks J.B."/>
            <person name="Foster P.G."/>
            <person name="Simillion C."/>
            <person name="Van de Peer Y."/>
            <person name="Miranda-Saavedra D."/>
            <person name="Barton G.J."/>
            <person name="Westrop G.D."/>
            <person name="Mueller S."/>
            <person name="Dessi D."/>
            <person name="Fiori P.L."/>
            <person name="Ren Q."/>
            <person name="Paulsen I."/>
            <person name="Zhang H."/>
            <person name="Bastida-Corcuera F.D."/>
            <person name="Simoes-Barbosa A."/>
            <person name="Brown M.T."/>
            <person name="Hayes R.D."/>
            <person name="Mukherjee M."/>
            <person name="Okumura C.Y."/>
            <person name="Schneider R."/>
            <person name="Smith A.J."/>
            <person name="Vanacova S."/>
            <person name="Villalvazo M."/>
            <person name="Haas B.J."/>
            <person name="Pertea M."/>
            <person name="Feldblyum T.V."/>
            <person name="Utterback T.R."/>
            <person name="Shu C.L."/>
            <person name="Osoegawa K."/>
            <person name="de Jong P.J."/>
            <person name="Hrdy I."/>
            <person name="Horvathova L."/>
            <person name="Zubacova Z."/>
            <person name="Dolezal P."/>
            <person name="Malik S.B."/>
            <person name="Logsdon J.M. Jr."/>
            <person name="Henze K."/>
            <person name="Gupta A."/>
            <person name="Wang C.C."/>
            <person name="Dunne R.L."/>
            <person name="Upcroft J.A."/>
            <person name="Upcroft P."/>
            <person name="White O."/>
            <person name="Salzberg S.L."/>
            <person name="Tang P."/>
            <person name="Chiu C.-H."/>
            <person name="Lee Y.-S."/>
            <person name="Embley T.M."/>
            <person name="Coombs G.H."/>
            <person name="Mottram J.C."/>
            <person name="Tachezy J."/>
            <person name="Fraser-Liggett C.M."/>
            <person name="Johnson P.J."/>
        </authorList>
    </citation>
    <scope>NUCLEOTIDE SEQUENCE [LARGE SCALE GENOMIC DNA]</scope>
    <source>
        <strain evidence="2">G3</strain>
    </source>
</reference>
<sequence length="425" mass="50269">MLLRIRQMCTHFTSNAFTNRETRIILERYHSGCTFRYIRDLLKIENTRSVEQRRRKIQKSLEDNTFLQYFIHQYPNCDEYKNDKIEYDEDGLPAYVARLIQKYDIHKAFLFQRNKKNTKKNPNANKDLSDNEAFVIKETQEAPKIRGSSVIWSIEDDNQLLKLYAENIDSDNIYKVLTPHFRTLIAQNIKKHTIDLMERVKTGEKIKGLRVPEILTERFKVEETKPDMKMFNVIDLVKSFVNNAGDLNKTHEEFDFLSKGYIMYVVFSISTRLPTNKITKNRFTDRETKLLLEKKFDDELEIDQISPYFKYKGPMVLQKRLEDITDQLPDLTPLKDFAEKAKPPEVLEAATYDSKFLPNYLQDMIDEYLNPEGSNENDGEEDGQSKQRKTKKNEPIKLEYEEEEDNEPIREIINSINDLVRTLVN</sequence>
<reference evidence="2" key="1">
    <citation type="submission" date="2006-10" db="EMBL/GenBank/DDBJ databases">
        <authorList>
            <person name="Amadeo P."/>
            <person name="Zhao Q."/>
            <person name="Wortman J."/>
            <person name="Fraser-Liggett C."/>
            <person name="Carlton J."/>
        </authorList>
    </citation>
    <scope>NUCLEOTIDE SEQUENCE</scope>
    <source>
        <strain evidence="2">G3</strain>
    </source>
</reference>
<dbReference type="KEGG" id="tva:4771121"/>